<reference evidence="2" key="1">
    <citation type="submission" date="2023-07" db="EMBL/GenBank/DDBJ databases">
        <title>draft genome sequence of fig (Ficus carica).</title>
        <authorList>
            <person name="Takahashi T."/>
            <person name="Nishimura K."/>
        </authorList>
    </citation>
    <scope>NUCLEOTIDE SEQUENCE</scope>
</reference>
<dbReference type="Proteomes" id="UP001187192">
    <property type="component" value="Unassembled WGS sequence"/>
</dbReference>
<proteinExistence type="predicted"/>
<gene>
    <name evidence="2" type="ORF">TIFTF001_035594</name>
</gene>
<comment type="caution">
    <text evidence="2">The sequence shown here is derived from an EMBL/GenBank/DDBJ whole genome shotgun (WGS) entry which is preliminary data.</text>
</comment>
<protein>
    <submittedName>
        <fullName evidence="2">Uncharacterized protein</fullName>
    </submittedName>
</protein>
<feature type="region of interest" description="Disordered" evidence="1">
    <location>
        <begin position="59"/>
        <end position="95"/>
    </location>
</feature>
<organism evidence="2 3">
    <name type="scientific">Ficus carica</name>
    <name type="common">Common fig</name>
    <dbReference type="NCBI Taxonomy" id="3494"/>
    <lineage>
        <taxon>Eukaryota</taxon>
        <taxon>Viridiplantae</taxon>
        <taxon>Streptophyta</taxon>
        <taxon>Embryophyta</taxon>
        <taxon>Tracheophyta</taxon>
        <taxon>Spermatophyta</taxon>
        <taxon>Magnoliopsida</taxon>
        <taxon>eudicotyledons</taxon>
        <taxon>Gunneridae</taxon>
        <taxon>Pentapetalae</taxon>
        <taxon>rosids</taxon>
        <taxon>fabids</taxon>
        <taxon>Rosales</taxon>
        <taxon>Moraceae</taxon>
        <taxon>Ficeae</taxon>
        <taxon>Ficus</taxon>
    </lineage>
</organism>
<evidence type="ECO:0000313" key="2">
    <source>
        <dbReference type="EMBL" id="GMN66529.1"/>
    </source>
</evidence>
<name>A0AA88J9U4_FICCA</name>
<keyword evidence="3" id="KW-1185">Reference proteome</keyword>
<evidence type="ECO:0000313" key="3">
    <source>
        <dbReference type="Proteomes" id="UP001187192"/>
    </source>
</evidence>
<evidence type="ECO:0000256" key="1">
    <source>
        <dbReference type="SAM" id="MobiDB-lite"/>
    </source>
</evidence>
<sequence length="214" mass="23824">MIPTLSSLFWRRLVPGGNSTSTFASSCLDIRDSTSISKTRKKLDFGRIGDENQVLARSRDADEPLRVRAHAPTRASQKGARTRAPSQQHLTSARPATVCPARERLSSAHPVLSEKLLNSWLKDSIFYLFQIIRDNDPLQVYCYQLKTVSEYLCQYENGLYLGGKPSKALSCQTNIKAGHHEGVTPHGLALVSQPSSLLIWLAKALPTHYQNRPP</sequence>
<dbReference type="EMBL" id="BTGU01000335">
    <property type="protein sequence ID" value="GMN66529.1"/>
    <property type="molecule type" value="Genomic_DNA"/>
</dbReference>
<accession>A0AA88J9U4</accession>
<dbReference type="AlphaFoldDB" id="A0AA88J9U4"/>